<dbReference type="STRING" id="1850250.LPB142_01415"/>
<proteinExistence type="predicted"/>
<feature type="chain" id="PRO_5009443372" evidence="4">
    <location>
        <begin position="22"/>
        <end position="160"/>
    </location>
</feature>
<feature type="signal peptide" evidence="4">
    <location>
        <begin position="1"/>
        <end position="21"/>
    </location>
</feature>
<reference evidence="6 7" key="1">
    <citation type="submission" date="2016-10" db="EMBL/GenBank/DDBJ databases">
        <title>Rhodobacter sp. LPB0142, isolated from sea water.</title>
        <authorList>
            <person name="Kim E."/>
            <person name="Yi H."/>
        </authorList>
    </citation>
    <scope>NUCLEOTIDE SEQUENCE [LARGE SCALE GENOMIC DNA]</scope>
    <source>
        <strain evidence="6 7">LPB0142</strain>
    </source>
</reference>
<keyword evidence="3" id="KW-0574">Periplasm</keyword>
<evidence type="ECO:0000256" key="2">
    <source>
        <dbReference type="ARBA" id="ARBA00022729"/>
    </source>
</evidence>
<evidence type="ECO:0000256" key="1">
    <source>
        <dbReference type="ARBA" id="ARBA00022448"/>
    </source>
</evidence>
<accession>A0A1D9M8I0</accession>
<evidence type="ECO:0000256" key="4">
    <source>
        <dbReference type="SAM" id="SignalP"/>
    </source>
</evidence>
<dbReference type="NCBIfam" id="TIGR03002">
    <property type="entry name" value="outer_YhbN_LptA"/>
    <property type="match status" value="1"/>
</dbReference>
<dbReference type="GO" id="GO:0017089">
    <property type="term" value="F:glycolipid transfer activity"/>
    <property type="evidence" value="ECO:0007669"/>
    <property type="project" value="TreeGrafter"/>
</dbReference>
<evidence type="ECO:0000313" key="6">
    <source>
        <dbReference type="EMBL" id="AOZ68131.1"/>
    </source>
</evidence>
<dbReference type="RefSeq" id="WP_071165282.1">
    <property type="nucleotide sequence ID" value="NZ_CP017781.1"/>
</dbReference>
<dbReference type="InterPro" id="IPR052037">
    <property type="entry name" value="LPS_export_LptA"/>
</dbReference>
<dbReference type="AlphaFoldDB" id="A0A1D9M8I0"/>
<keyword evidence="2 4" id="KW-0732">Signal</keyword>
<dbReference type="InterPro" id="IPR014340">
    <property type="entry name" value="LptA"/>
</dbReference>
<feature type="domain" description="Organic solvent tolerance-like N-terminal" evidence="5">
    <location>
        <begin position="38"/>
        <end position="143"/>
    </location>
</feature>
<dbReference type="Gene3D" id="2.60.450.10">
    <property type="entry name" value="Lipopolysaccharide (LPS) transport protein A like domain"/>
    <property type="match status" value="1"/>
</dbReference>
<dbReference type="PANTHER" id="PTHR36504:SF1">
    <property type="entry name" value="LIPOPOLYSACCHARIDE EXPORT SYSTEM PROTEIN LPTA"/>
    <property type="match status" value="1"/>
</dbReference>
<dbReference type="InterPro" id="IPR005653">
    <property type="entry name" value="OstA-like_N"/>
</dbReference>
<evidence type="ECO:0000259" key="5">
    <source>
        <dbReference type="Pfam" id="PF03968"/>
    </source>
</evidence>
<dbReference type="KEGG" id="rhp:LPB142_01415"/>
<organism evidence="6 7">
    <name type="scientific">Rhodobacter xanthinilyticus</name>
    <dbReference type="NCBI Taxonomy" id="1850250"/>
    <lineage>
        <taxon>Bacteria</taxon>
        <taxon>Pseudomonadati</taxon>
        <taxon>Pseudomonadota</taxon>
        <taxon>Alphaproteobacteria</taxon>
        <taxon>Rhodobacterales</taxon>
        <taxon>Rhodobacter group</taxon>
        <taxon>Rhodobacter</taxon>
    </lineage>
</organism>
<dbReference type="GO" id="GO:0030288">
    <property type="term" value="C:outer membrane-bounded periplasmic space"/>
    <property type="evidence" value="ECO:0007669"/>
    <property type="project" value="TreeGrafter"/>
</dbReference>
<dbReference type="GO" id="GO:0009279">
    <property type="term" value="C:cell outer membrane"/>
    <property type="evidence" value="ECO:0007669"/>
    <property type="project" value="TreeGrafter"/>
</dbReference>
<dbReference type="GO" id="GO:0015920">
    <property type="term" value="P:lipopolysaccharide transport"/>
    <property type="evidence" value="ECO:0007669"/>
    <property type="project" value="InterPro"/>
</dbReference>
<keyword evidence="1" id="KW-0813">Transport</keyword>
<dbReference type="PANTHER" id="PTHR36504">
    <property type="entry name" value="LIPOPOLYSACCHARIDE EXPORT SYSTEM PROTEIN LPTA"/>
    <property type="match status" value="1"/>
</dbReference>
<dbReference type="Proteomes" id="UP000176562">
    <property type="component" value="Chromosome"/>
</dbReference>
<protein>
    <submittedName>
        <fullName evidence="6">Lipopolysaccharide transport periplasmic protein LptA</fullName>
    </submittedName>
</protein>
<sequence length="160" mass="16522">MALPSRLLAVFLMLAPLPASAQQVAFAGLRADTAAAVEVSADSLTVNQADGTAVFTGNVVISQGDMRLKAATVEVEYGADRTRIARLHASGGVMLASATEAAEAREAVYEVTSGQLVMTGDVLMTQGENVMSGQKLAVDLKTGTGQMDGRVRTILQPGAN</sequence>
<evidence type="ECO:0000313" key="7">
    <source>
        <dbReference type="Proteomes" id="UP000176562"/>
    </source>
</evidence>
<dbReference type="EMBL" id="CP017781">
    <property type="protein sequence ID" value="AOZ68131.1"/>
    <property type="molecule type" value="Genomic_DNA"/>
</dbReference>
<evidence type="ECO:0000256" key="3">
    <source>
        <dbReference type="ARBA" id="ARBA00022764"/>
    </source>
</evidence>
<gene>
    <name evidence="6" type="ORF">LPB142_01415</name>
</gene>
<dbReference type="GO" id="GO:0001530">
    <property type="term" value="F:lipopolysaccharide binding"/>
    <property type="evidence" value="ECO:0007669"/>
    <property type="project" value="InterPro"/>
</dbReference>
<keyword evidence="7" id="KW-1185">Reference proteome</keyword>
<name>A0A1D9M8I0_9RHOB</name>
<dbReference type="Pfam" id="PF03968">
    <property type="entry name" value="LptD_N"/>
    <property type="match status" value="1"/>
</dbReference>